<organism evidence="2">
    <name type="scientific">bird metagenome</name>
    <dbReference type="NCBI Taxonomy" id="1833763"/>
    <lineage>
        <taxon>unclassified sequences</taxon>
        <taxon>metagenomes</taxon>
        <taxon>organismal metagenomes</taxon>
    </lineage>
</organism>
<accession>A0A2S2N5K5</accession>
<reference evidence="2" key="2">
    <citation type="submission" date="2018-04" db="EMBL/GenBank/DDBJ databases">
        <authorList>
            <person name="Go L.Y."/>
            <person name="Mitchell J.A."/>
        </authorList>
    </citation>
    <scope>NUCLEOTIDE SEQUENCE</scope>
</reference>
<evidence type="ECO:0000256" key="1">
    <source>
        <dbReference type="SAM" id="MobiDB-lite"/>
    </source>
</evidence>
<dbReference type="EMBL" id="GGMT01000703">
    <property type="protein sequence ID" value="MBY12389.1"/>
    <property type="molecule type" value="Transcribed_RNA"/>
</dbReference>
<proteinExistence type="predicted"/>
<dbReference type="SUPFAM" id="SSF50965">
    <property type="entry name" value="Galactose oxidase, central domain"/>
    <property type="match status" value="1"/>
</dbReference>
<sequence>MVKIPSNPTKIPNFWGFGASLIGDYMVVFGGNVHTHYHEEKCYEEELHFYHLRCHRWSRAQPLRLGHGSGKNGRKSGKSGSGGRGGKAGRKLGENRVKIG</sequence>
<dbReference type="InterPro" id="IPR011043">
    <property type="entry name" value="Gal_Oxase/kelch_b-propeller"/>
</dbReference>
<dbReference type="AlphaFoldDB" id="A0A2S2N5K5"/>
<reference evidence="2" key="1">
    <citation type="journal article" date="2018" name="Curr. Biol.">
        <title>Discovery of the first germline-restricted gene by subtractive transcriptomic analysis in the zebra finch Taeniopygia guttata.</title>
        <authorList>
            <person name="Biederman M."/>
            <person name="Nelson M."/>
            <person name="Asalone K."/>
            <person name="Pederson A."/>
            <person name="Saldanha C."/>
            <person name="Bracht J."/>
        </authorList>
    </citation>
    <scope>NUCLEOTIDE SEQUENCE</scope>
</reference>
<evidence type="ECO:0000313" key="2">
    <source>
        <dbReference type="EMBL" id="MBY12389.1"/>
    </source>
</evidence>
<feature type="region of interest" description="Disordered" evidence="1">
    <location>
        <begin position="63"/>
        <end position="100"/>
    </location>
</feature>
<feature type="compositionally biased region" description="Basic and acidic residues" evidence="1">
    <location>
        <begin position="91"/>
        <end position="100"/>
    </location>
</feature>
<name>A0A2S2N5K5_9ZZZZ</name>
<protein>
    <submittedName>
        <fullName evidence="2">Multiple epidermal growth factor-like domains protein 8</fullName>
    </submittedName>
</protein>